<name>A0AAN8DGI7_CHAGU</name>
<dbReference type="Proteomes" id="UP001331515">
    <property type="component" value="Unassembled WGS sequence"/>
</dbReference>
<keyword evidence="3" id="KW-1185">Reference proteome</keyword>
<gene>
    <name evidence="2" type="ORF">CgunFtcFv8_020018</name>
</gene>
<comment type="caution">
    <text evidence="2">The sequence shown here is derived from an EMBL/GenBank/DDBJ whole genome shotgun (WGS) entry which is preliminary data.</text>
</comment>
<accession>A0AAN8DGI7</accession>
<dbReference type="EMBL" id="JAURVH010001522">
    <property type="protein sequence ID" value="KAK5922782.1"/>
    <property type="molecule type" value="Genomic_DNA"/>
</dbReference>
<evidence type="ECO:0000313" key="2">
    <source>
        <dbReference type="EMBL" id="KAK5922782.1"/>
    </source>
</evidence>
<evidence type="ECO:0000256" key="1">
    <source>
        <dbReference type="SAM" id="MobiDB-lite"/>
    </source>
</evidence>
<feature type="region of interest" description="Disordered" evidence="1">
    <location>
        <begin position="160"/>
        <end position="190"/>
    </location>
</feature>
<evidence type="ECO:0000313" key="3">
    <source>
        <dbReference type="Proteomes" id="UP001331515"/>
    </source>
</evidence>
<feature type="region of interest" description="Disordered" evidence="1">
    <location>
        <begin position="72"/>
        <end position="132"/>
    </location>
</feature>
<organism evidence="2 3">
    <name type="scientific">Champsocephalus gunnari</name>
    <name type="common">Mackerel icefish</name>
    <dbReference type="NCBI Taxonomy" id="52237"/>
    <lineage>
        <taxon>Eukaryota</taxon>
        <taxon>Metazoa</taxon>
        <taxon>Chordata</taxon>
        <taxon>Craniata</taxon>
        <taxon>Vertebrata</taxon>
        <taxon>Euteleostomi</taxon>
        <taxon>Actinopterygii</taxon>
        <taxon>Neopterygii</taxon>
        <taxon>Teleostei</taxon>
        <taxon>Neoteleostei</taxon>
        <taxon>Acanthomorphata</taxon>
        <taxon>Eupercaria</taxon>
        <taxon>Perciformes</taxon>
        <taxon>Notothenioidei</taxon>
        <taxon>Channichthyidae</taxon>
        <taxon>Champsocephalus</taxon>
    </lineage>
</organism>
<proteinExistence type="predicted"/>
<reference evidence="2 3" key="1">
    <citation type="journal article" date="2023" name="Mol. Biol. Evol.">
        <title>Genomics of Secondarily Temperate Adaptation in the Only Non-Antarctic Icefish.</title>
        <authorList>
            <person name="Rivera-Colon A.G."/>
            <person name="Rayamajhi N."/>
            <person name="Minhas B.F."/>
            <person name="Madrigal G."/>
            <person name="Bilyk K.T."/>
            <person name="Yoon V."/>
            <person name="Hune M."/>
            <person name="Gregory S."/>
            <person name="Cheng C.H.C."/>
            <person name="Catchen J.M."/>
        </authorList>
    </citation>
    <scope>NUCLEOTIDE SEQUENCE [LARGE SCALE GENOMIC DNA]</scope>
    <source>
        <tissue evidence="2">White muscle</tissue>
    </source>
</reference>
<protein>
    <submittedName>
        <fullName evidence="2">Uncharacterized protein</fullName>
    </submittedName>
</protein>
<sequence length="262" mass="31612">MQGVHFINLEEIMDIFEEQQQREDQEFSEREEVKRRIMELEKDYKQKREVFEQQLQLAQELEAEMNKIAAENKDFTNTEKEYRKQKAESRRKLREREDVETQERHQELMSEEESRTRRSYMKEVEDETRLLRKQKEEKTAELEQLLQGNNDKEQIQKLREAEKESKPKLEQVQEELQRKDTEVDTDVKDERHPKNDKWQRCLIFLWKGVKVAGYITFCVLLPVEVIASMAPDCNLPAHDCDLYNVVYDLLDSYCPHHALPVY</sequence>
<dbReference type="AlphaFoldDB" id="A0AAN8DGI7"/>